<dbReference type="AlphaFoldDB" id="V9F034"/>
<evidence type="ECO:0000313" key="1">
    <source>
        <dbReference type="EMBL" id="ETI44880.1"/>
    </source>
</evidence>
<name>V9F034_PHYNI</name>
<dbReference type="Proteomes" id="UP000018721">
    <property type="component" value="Unassembled WGS sequence"/>
</dbReference>
<keyword evidence="2" id="KW-1185">Reference proteome</keyword>
<organism evidence="1 2">
    <name type="scientific">Phytophthora nicotianae P1569</name>
    <dbReference type="NCBI Taxonomy" id="1317065"/>
    <lineage>
        <taxon>Eukaryota</taxon>
        <taxon>Sar</taxon>
        <taxon>Stramenopiles</taxon>
        <taxon>Oomycota</taxon>
        <taxon>Peronosporomycetes</taxon>
        <taxon>Peronosporales</taxon>
        <taxon>Peronosporaceae</taxon>
        <taxon>Phytophthora</taxon>
    </lineage>
</organism>
<reference evidence="1 2" key="1">
    <citation type="submission" date="2013-11" db="EMBL/GenBank/DDBJ databases">
        <title>The Genome Sequence of Phytophthora parasitica P1569.</title>
        <authorList>
            <consortium name="The Broad Institute Genomics Platform"/>
            <person name="Russ C."/>
            <person name="Tyler B."/>
            <person name="Panabieres F."/>
            <person name="Shan W."/>
            <person name="Tripathy S."/>
            <person name="Grunwald N."/>
            <person name="Machado M."/>
            <person name="Johnson C.S."/>
            <person name="Arredondo F."/>
            <person name="Hong C."/>
            <person name="Coffey M."/>
            <person name="Young S.K."/>
            <person name="Zeng Q."/>
            <person name="Gargeya S."/>
            <person name="Fitzgerald M."/>
            <person name="Abouelleil A."/>
            <person name="Alvarado L."/>
            <person name="Chapman S.B."/>
            <person name="Gainer-Dewar J."/>
            <person name="Goldberg J."/>
            <person name="Griggs A."/>
            <person name="Gujja S."/>
            <person name="Hansen M."/>
            <person name="Howarth C."/>
            <person name="Imamovic A."/>
            <person name="Ireland A."/>
            <person name="Larimer J."/>
            <person name="McCowan C."/>
            <person name="Murphy C."/>
            <person name="Pearson M."/>
            <person name="Poon T.W."/>
            <person name="Priest M."/>
            <person name="Roberts A."/>
            <person name="Saif S."/>
            <person name="Shea T."/>
            <person name="Sykes S."/>
            <person name="Wortman J."/>
            <person name="Nusbaum C."/>
            <person name="Birren B."/>
        </authorList>
    </citation>
    <scope>NUCLEOTIDE SEQUENCE [LARGE SCALE GENOMIC DNA]</scope>
    <source>
        <strain evidence="1 2">P1569</strain>
    </source>
</reference>
<proteinExistence type="predicted"/>
<evidence type="ECO:0000313" key="2">
    <source>
        <dbReference type="Proteomes" id="UP000018721"/>
    </source>
</evidence>
<protein>
    <recommendedName>
        <fullName evidence="3">RxLR effector protein</fullName>
    </recommendedName>
</protein>
<dbReference type="EMBL" id="ANIZ01001757">
    <property type="protein sequence ID" value="ETI44880.1"/>
    <property type="molecule type" value="Genomic_DNA"/>
</dbReference>
<gene>
    <name evidence="1" type="ORF">F443_10445</name>
</gene>
<dbReference type="HOGENOM" id="CLU_2125975_0_0_1"/>
<comment type="caution">
    <text evidence="1">The sequence shown here is derived from an EMBL/GenBank/DDBJ whole genome shotgun (WGS) entry which is preliminary data.</text>
</comment>
<accession>V9F034</accession>
<sequence>MVKKGKATVSTKVRDMVLWKEYQKTIGKKFTDLQITEAWLRDGRTLDDVFDRWIRLDKSPKQAAKNLVAYGTTPGQLYNVLRNRNMNLREMRPIWQSVGMSDSQLRTIRLKLQG</sequence>
<evidence type="ECO:0008006" key="3">
    <source>
        <dbReference type="Google" id="ProtNLM"/>
    </source>
</evidence>